<evidence type="ECO:0000313" key="2">
    <source>
        <dbReference type="EMBL" id="QPR31603.1"/>
    </source>
</evidence>
<evidence type="ECO:0000313" key="5">
    <source>
        <dbReference type="Proteomes" id="UP000595198"/>
    </source>
</evidence>
<feature type="transmembrane region" description="Helical" evidence="1">
    <location>
        <begin position="80"/>
        <end position="107"/>
    </location>
</feature>
<dbReference type="Proteomes" id="UP000594774">
    <property type="component" value="Chromosome"/>
</dbReference>
<protein>
    <recommendedName>
        <fullName evidence="6">DUF2975 domain-containing protein</fullName>
    </recommendedName>
</protein>
<reference evidence="4 5" key="1">
    <citation type="submission" date="2020-12" db="EMBL/GenBank/DDBJ databases">
        <title>FDA dAtabase for Regulatory Grade micrObial Sequences (FDA-ARGOS): Supporting development and validation of Infectious Disease Dx tests.</title>
        <authorList>
            <person name="Sproer C."/>
            <person name="Gronow S."/>
            <person name="Severitt S."/>
            <person name="Schroder I."/>
            <person name="Tallon L."/>
            <person name="Sadzewicz L."/>
            <person name="Zhao X."/>
            <person name="Boylan J."/>
            <person name="Ott S."/>
            <person name="Bowen H."/>
            <person name="Vavikolanu K."/>
            <person name="Mehta A."/>
            <person name="Aluvathingal J."/>
            <person name="Nadendla S."/>
            <person name="Lowell S."/>
            <person name="Myers T."/>
            <person name="Yan Y."/>
            <person name="Sichtig H."/>
        </authorList>
    </citation>
    <scope>NUCLEOTIDE SEQUENCE [LARGE SCALE GENOMIC DNA]</scope>
    <source>
        <strain evidence="2 4">FDAARGOS_938</strain>
        <strain evidence="3 5">FDAARGOS_991</strain>
    </source>
</reference>
<organism evidence="2 4">
    <name type="scientific">Corynebacterium amycolatum</name>
    <dbReference type="NCBI Taxonomy" id="43765"/>
    <lineage>
        <taxon>Bacteria</taxon>
        <taxon>Bacillati</taxon>
        <taxon>Actinomycetota</taxon>
        <taxon>Actinomycetes</taxon>
        <taxon>Mycobacteriales</taxon>
        <taxon>Corynebacteriaceae</taxon>
        <taxon>Corynebacterium</taxon>
    </lineage>
</organism>
<accession>A0AB37GC74</accession>
<dbReference type="EMBL" id="CP066023">
    <property type="protein sequence ID" value="QQB83483.1"/>
    <property type="molecule type" value="Genomic_DNA"/>
</dbReference>
<dbReference type="RefSeq" id="WP_197915197.1">
    <property type="nucleotide sequence ID" value="NZ_CP065628.1"/>
</dbReference>
<name>A0AB37GC74_CORAY</name>
<dbReference type="EMBL" id="CP065628">
    <property type="protein sequence ID" value="QPR31603.1"/>
    <property type="molecule type" value="Genomic_DNA"/>
</dbReference>
<evidence type="ECO:0000256" key="1">
    <source>
        <dbReference type="SAM" id="Phobius"/>
    </source>
</evidence>
<keyword evidence="1" id="KW-1133">Transmembrane helix</keyword>
<feature type="transmembrane region" description="Helical" evidence="1">
    <location>
        <begin position="23"/>
        <end position="41"/>
    </location>
</feature>
<evidence type="ECO:0000313" key="4">
    <source>
        <dbReference type="Proteomes" id="UP000594774"/>
    </source>
</evidence>
<gene>
    <name evidence="2" type="ORF">I6G95_03985</name>
    <name evidence="3" type="ORF">I6H48_04565</name>
</gene>
<keyword evidence="1" id="KW-0812">Transmembrane</keyword>
<evidence type="ECO:0008006" key="6">
    <source>
        <dbReference type="Google" id="ProtNLM"/>
    </source>
</evidence>
<sequence length="196" mass="21738">MTSPQAKKPNDPYVNQTKERRDVIAGLFVGVLALAYILLQLRHPVLHQQFPSDLTLLLPEVLGSNKGVPIEVMSGGALSLFIAATVVRCAIVAAIAVLCVLFSLSYLKGEFFTVKTARRVMAISWLAVIYPASGFLQLMGENWVAGDLNLSTWFQRDHADFYQHLGIWFVLVMVISTLGVMLFRAARMQEDQEGLI</sequence>
<evidence type="ECO:0000313" key="3">
    <source>
        <dbReference type="EMBL" id="QQB83483.1"/>
    </source>
</evidence>
<feature type="transmembrane region" description="Helical" evidence="1">
    <location>
        <begin position="119"/>
        <end position="139"/>
    </location>
</feature>
<dbReference type="AlphaFoldDB" id="A0AB37GC74"/>
<dbReference type="Proteomes" id="UP000595198">
    <property type="component" value="Chromosome"/>
</dbReference>
<keyword evidence="1" id="KW-0472">Membrane</keyword>
<keyword evidence="5" id="KW-1185">Reference proteome</keyword>
<proteinExistence type="predicted"/>
<feature type="transmembrane region" description="Helical" evidence="1">
    <location>
        <begin position="161"/>
        <end position="183"/>
    </location>
</feature>